<proteinExistence type="predicted"/>
<organism evidence="2 3">
    <name type="scientific">Caerostris darwini</name>
    <dbReference type="NCBI Taxonomy" id="1538125"/>
    <lineage>
        <taxon>Eukaryota</taxon>
        <taxon>Metazoa</taxon>
        <taxon>Ecdysozoa</taxon>
        <taxon>Arthropoda</taxon>
        <taxon>Chelicerata</taxon>
        <taxon>Arachnida</taxon>
        <taxon>Araneae</taxon>
        <taxon>Araneomorphae</taxon>
        <taxon>Entelegynae</taxon>
        <taxon>Araneoidea</taxon>
        <taxon>Araneidae</taxon>
        <taxon>Caerostris</taxon>
    </lineage>
</organism>
<protein>
    <submittedName>
        <fullName evidence="2">Uncharacterized protein</fullName>
    </submittedName>
</protein>
<name>A0AAV4WKY3_9ARAC</name>
<feature type="region of interest" description="Disordered" evidence="1">
    <location>
        <begin position="47"/>
        <end position="88"/>
    </location>
</feature>
<evidence type="ECO:0000313" key="2">
    <source>
        <dbReference type="EMBL" id="GIY82514.1"/>
    </source>
</evidence>
<keyword evidence="3" id="KW-1185">Reference proteome</keyword>
<evidence type="ECO:0000256" key="1">
    <source>
        <dbReference type="SAM" id="MobiDB-lite"/>
    </source>
</evidence>
<comment type="caution">
    <text evidence="2">The sequence shown here is derived from an EMBL/GenBank/DDBJ whole genome shotgun (WGS) entry which is preliminary data.</text>
</comment>
<dbReference type="AlphaFoldDB" id="A0AAV4WKY3"/>
<reference evidence="2 3" key="1">
    <citation type="submission" date="2021-06" db="EMBL/GenBank/DDBJ databases">
        <title>Caerostris darwini draft genome.</title>
        <authorList>
            <person name="Kono N."/>
            <person name="Arakawa K."/>
        </authorList>
    </citation>
    <scope>NUCLEOTIDE SEQUENCE [LARGE SCALE GENOMIC DNA]</scope>
</reference>
<dbReference type="Proteomes" id="UP001054837">
    <property type="component" value="Unassembled WGS sequence"/>
</dbReference>
<dbReference type="EMBL" id="BPLQ01014724">
    <property type="protein sequence ID" value="GIY82514.1"/>
    <property type="molecule type" value="Genomic_DNA"/>
</dbReference>
<sequence length="88" mass="9600">MRASTSQIQHCVKCSCETISGLEDDFWNCCSLMNTSYRSVLDVLDGEREEEMRSSETPASIQSPAKCPLSPSVKGRKGDGCSCDSLTD</sequence>
<evidence type="ECO:0000313" key="3">
    <source>
        <dbReference type="Proteomes" id="UP001054837"/>
    </source>
</evidence>
<accession>A0AAV4WKY3</accession>
<gene>
    <name evidence="2" type="ORF">CDAR_548901</name>
</gene>